<keyword evidence="4 10" id="KW-0812">Transmembrane</keyword>
<dbReference type="InterPro" id="IPR003684">
    <property type="entry name" value="Porin_alphabac"/>
</dbReference>
<name>A0ABY8JEZ2_9BRAD</name>
<evidence type="ECO:0000256" key="3">
    <source>
        <dbReference type="ARBA" id="ARBA00022452"/>
    </source>
</evidence>
<keyword evidence="12" id="KW-1185">Reference proteome</keyword>
<evidence type="ECO:0000256" key="6">
    <source>
        <dbReference type="ARBA" id="ARBA00023065"/>
    </source>
</evidence>
<protein>
    <recommendedName>
        <fullName evidence="10">Porin</fullName>
    </recommendedName>
</protein>
<reference evidence="11 12" key="1">
    <citation type="submission" date="2023-04" db="EMBL/GenBank/DDBJ databases">
        <title>Australian commercial rhizobial inoculants.</title>
        <authorList>
            <person name="Kohlmeier M.G."/>
            <person name="O'Hara G.W."/>
            <person name="Colombi E."/>
            <person name="Ramsay J.P."/>
            <person name="Terpolilli J."/>
        </authorList>
    </citation>
    <scope>NUCLEOTIDE SEQUENCE [LARGE SCALE GENOMIC DNA]</scope>
    <source>
        <strain evidence="11 12">CB627</strain>
    </source>
</reference>
<keyword evidence="9 10" id="KW-0998">Cell outer membrane</keyword>
<keyword evidence="3 10" id="KW-1134">Transmembrane beta strand</keyword>
<evidence type="ECO:0000256" key="2">
    <source>
        <dbReference type="ARBA" id="ARBA00022448"/>
    </source>
</evidence>
<keyword evidence="6 10" id="KW-0406">Ion transport</keyword>
<comment type="similarity">
    <text evidence="1 10">Belongs to the alphaproteobacteria porin family.</text>
</comment>
<comment type="subcellular location">
    <subcellularLocation>
        <location evidence="10">Cell outer membrane</location>
        <topology evidence="10">Multi-pass membrane protein</topology>
    </subcellularLocation>
</comment>
<evidence type="ECO:0000256" key="5">
    <source>
        <dbReference type="ARBA" id="ARBA00022729"/>
    </source>
</evidence>
<keyword evidence="8 10" id="KW-0472">Membrane</keyword>
<keyword evidence="2 10" id="KW-0813">Transport</keyword>
<gene>
    <name evidence="11" type="ORF">QA636_34325</name>
</gene>
<organism evidence="11 12">
    <name type="scientific">Bradyrhizobium brasilense</name>
    <dbReference type="NCBI Taxonomy" id="1419277"/>
    <lineage>
        <taxon>Bacteria</taxon>
        <taxon>Pseudomonadati</taxon>
        <taxon>Pseudomonadota</taxon>
        <taxon>Alphaproteobacteria</taxon>
        <taxon>Hyphomicrobiales</taxon>
        <taxon>Nitrobacteraceae</taxon>
        <taxon>Bradyrhizobium</taxon>
    </lineage>
</organism>
<proteinExistence type="inferred from homology"/>
<evidence type="ECO:0000256" key="9">
    <source>
        <dbReference type="ARBA" id="ARBA00023237"/>
    </source>
</evidence>
<evidence type="ECO:0000256" key="4">
    <source>
        <dbReference type="ARBA" id="ARBA00022692"/>
    </source>
</evidence>
<evidence type="ECO:0000256" key="1">
    <source>
        <dbReference type="ARBA" id="ARBA00009521"/>
    </source>
</evidence>
<evidence type="ECO:0000256" key="7">
    <source>
        <dbReference type="ARBA" id="ARBA00023114"/>
    </source>
</evidence>
<keyword evidence="5" id="KW-0732">Signal</keyword>
<comment type="domain">
    <text evidence="10">Consists of 16-stranded beta-barrel sheets, with large surface-exposed loops, that form a transmembrane pore at the center of each barrel. The pore is partially ocluded by a peptide loop that folds into the pore lumen.</text>
</comment>
<evidence type="ECO:0000313" key="12">
    <source>
        <dbReference type="Proteomes" id="UP001221546"/>
    </source>
</evidence>
<accession>A0ABY8JEZ2</accession>
<comment type="function">
    <text evidence="10">Forms passive diffusion pores that allow small molecular weight hydrophilic materials across the outer membrane.</text>
</comment>
<evidence type="ECO:0000256" key="10">
    <source>
        <dbReference type="RuleBase" id="RU364005"/>
    </source>
</evidence>
<dbReference type="Pfam" id="PF02530">
    <property type="entry name" value="Porin_2"/>
    <property type="match status" value="1"/>
</dbReference>
<evidence type="ECO:0000313" key="11">
    <source>
        <dbReference type="EMBL" id="WFU62518.1"/>
    </source>
</evidence>
<keyword evidence="7 10" id="KW-0626">Porin</keyword>
<dbReference type="EMBL" id="CP121646">
    <property type="protein sequence ID" value="WFU62518.1"/>
    <property type="molecule type" value="Genomic_DNA"/>
</dbReference>
<dbReference type="Proteomes" id="UP001221546">
    <property type="component" value="Chromosome"/>
</dbReference>
<sequence>MREGSHSDGHQTTGYNRPKSIIKLEDSIVLFDACHRMVVPRRYWGVPRRVLAWRGAMTFGKNCEFEGRTGWGVLSFAVGLLVCSGTHAADVPLKARAVEYVKVCSLYGAGFYYVPGTDTCVKLGGYLRTDLVVNSNSDFDPAYNGVAGARTRLGNAYTSRSRGDLNVDTRTATEYGTLRTFFETGLTWTDATYSGAGTGATVYSSIGGVQAPNNANSGAIAGGTVGVYSAFIQFAGFTIGKAISQFSVPWTNYPANNYDDLPGGTGWVTGVNQFTYTADFGQGITASFSAQDQVAHATTNVWNVSAATVAGLAAGAYGGNDIAGTATPDFITMLRIDQAWGLFQASLAAHDNHAAYYGGDETTGHPSDKWGWATQLALSIKNIPTGPGDTINMSGAYTRGASRYNFNENMSTTYAMYGGTGLPGVYQSIGLAGLSDSVFVNGSTQELTTTYGFRAGYTHNWDAYWNTGVYGGWAAVRYSSIAKGYICGAFISGLSLSSGLAGCNPDFNYGALGLITRWTPVKNLTFSADIAYTMLDQKYAGGSTVALPAQASVAKPAAVYELKDQSTVTLLLRAQRNW</sequence>
<evidence type="ECO:0000256" key="8">
    <source>
        <dbReference type="ARBA" id="ARBA00023136"/>
    </source>
</evidence>